<evidence type="ECO:0000313" key="4">
    <source>
        <dbReference type="Proteomes" id="UP001189624"/>
    </source>
</evidence>
<evidence type="ECO:0000256" key="1">
    <source>
        <dbReference type="SAM" id="MobiDB-lite"/>
    </source>
</evidence>
<feature type="region of interest" description="Disordered" evidence="1">
    <location>
        <begin position="1"/>
        <end position="22"/>
    </location>
</feature>
<gene>
    <name evidence="3" type="ORF">AYBTSS11_LOCUS1857</name>
</gene>
<reference evidence="3" key="1">
    <citation type="submission" date="2023-10" db="EMBL/GenBank/DDBJ databases">
        <authorList>
            <person name="Domelevo Entfellner J.-B."/>
        </authorList>
    </citation>
    <scope>NUCLEOTIDE SEQUENCE</scope>
</reference>
<proteinExistence type="predicted"/>
<evidence type="ECO:0000313" key="3">
    <source>
        <dbReference type="EMBL" id="CAJ1848871.1"/>
    </source>
</evidence>
<feature type="transmembrane region" description="Helical" evidence="2">
    <location>
        <begin position="28"/>
        <end position="47"/>
    </location>
</feature>
<sequence length="101" mass="11665">MEETAGKGGSSQRVRDDRDEWDENSHGLSWWFMVVIGWHTTVIWVVWSRREMLNGGWHSEMGVRGGCIGLLMVELYDYGRLVMLGGWESDDLEAMMNWLLG</sequence>
<dbReference type="Proteomes" id="UP001189624">
    <property type="component" value="Chromosome 1"/>
</dbReference>
<name>A0AA86V9I6_9FABA</name>
<organism evidence="3 4">
    <name type="scientific">Sphenostylis stenocarpa</name>
    <dbReference type="NCBI Taxonomy" id="92480"/>
    <lineage>
        <taxon>Eukaryota</taxon>
        <taxon>Viridiplantae</taxon>
        <taxon>Streptophyta</taxon>
        <taxon>Embryophyta</taxon>
        <taxon>Tracheophyta</taxon>
        <taxon>Spermatophyta</taxon>
        <taxon>Magnoliopsida</taxon>
        <taxon>eudicotyledons</taxon>
        <taxon>Gunneridae</taxon>
        <taxon>Pentapetalae</taxon>
        <taxon>rosids</taxon>
        <taxon>fabids</taxon>
        <taxon>Fabales</taxon>
        <taxon>Fabaceae</taxon>
        <taxon>Papilionoideae</taxon>
        <taxon>50 kb inversion clade</taxon>
        <taxon>NPAAA clade</taxon>
        <taxon>indigoferoid/millettioid clade</taxon>
        <taxon>Phaseoleae</taxon>
        <taxon>Sphenostylis</taxon>
    </lineage>
</organism>
<protein>
    <recommendedName>
        <fullName evidence="5">Transmembrane protein</fullName>
    </recommendedName>
</protein>
<accession>A0AA86V9I6</accession>
<keyword evidence="2" id="KW-0472">Membrane</keyword>
<keyword evidence="2" id="KW-1133">Transmembrane helix</keyword>
<dbReference type="Gramene" id="rna-AYBTSS11_LOCUS1857">
    <property type="protein sequence ID" value="CAJ1848871.1"/>
    <property type="gene ID" value="gene-AYBTSS11_LOCUS1857"/>
</dbReference>
<dbReference type="EMBL" id="OY731398">
    <property type="protein sequence ID" value="CAJ1848871.1"/>
    <property type="molecule type" value="Genomic_DNA"/>
</dbReference>
<evidence type="ECO:0008006" key="5">
    <source>
        <dbReference type="Google" id="ProtNLM"/>
    </source>
</evidence>
<evidence type="ECO:0000256" key="2">
    <source>
        <dbReference type="SAM" id="Phobius"/>
    </source>
</evidence>
<keyword evidence="4" id="KW-1185">Reference proteome</keyword>
<keyword evidence="2" id="KW-0812">Transmembrane</keyword>
<dbReference type="AlphaFoldDB" id="A0AA86V9I6"/>